<sequence>MGKFTGMPYDAIFEKHGNVFLKFYDGELEIAHNGVETFTQVKKRVLSMIDHVIKEHENKNVLLVTHMDPIKAMISTIMDANANSMFELIIENGSLTIFKEHQGKLSLSAINVMNAERFDLNI</sequence>
<dbReference type="CDD" id="cd07067">
    <property type="entry name" value="HP_PGM_like"/>
    <property type="match status" value="1"/>
</dbReference>
<protein>
    <recommendedName>
        <fullName evidence="2">Fructose-2,6-bisphosphatase</fullName>
    </recommendedName>
</protein>
<evidence type="ECO:0008006" key="2">
    <source>
        <dbReference type="Google" id="ProtNLM"/>
    </source>
</evidence>
<dbReference type="InterPro" id="IPR029033">
    <property type="entry name" value="His_PPase_superfam"/>
</dbReference>
<name>A0A0F9CES1_9ZZZZ</name>
<dbReference type="Pfam" id="PF00300">
    <property type="entry name" value="His_Phos_1"/>
    <property type="match status" value="1"/>
</dbReference>
<comment type="caution">
    <text evidence="1">The sequence shown here is derived from an EMBL/GenBank/DDBJ whole genome shotgun (WGS) entry which is preliminary data.</text>
</comment>
<reference evidence="1" key="1">
    <citation type="journal article" date="2015" name="Nature">
        <title>Complex archaea that bridge the gap between prokaryotes and eukaryotes.</title>
        <authorList>
            <person name="Spang A."/>
            <person name="Saw J.H."/>
            <person name="Jorgensen S.L."/>
            <person name="Zaremba-Niedzwiedzka K."/>
            <person name="Martijn J."/>
            <person name="Lind A.E."/>
            <person name="van Eijk R."/>
            <person name="Schleper C."/>
            <person name="Guy L."/>
            <person name="Ettema T.J."/>
        </authorList>
    </citation>
    <scope>NUCLEOTIDE SEQUENCE</scope>
</reference>
<accession>A0A0F9CES1</accession>
<proteinExistence type="predicted"/>
<evidence type="ECO:0000313" key="1">
    <source>
        <dbReference type="EMBL" id="KKL47858.1"/>
    </source>
</evidence>
<dbReference type="SUPFAM" id="SSF53254">
    <property type="entry name" value="Phosphoglycerate mutase-like"/>
    <property type="match status" value="1"/>
</dbReference>
<dbReference type="AlphaFoldDB" id="A0A0F9CES1"/>
<dbReference type="EMBL" id="LAZR01033518">
    <property type="protein sequence ID" value="KKL47858.1"/>
    <property type="molecule type" value="Genomic_DNA"/>
</dbReference>
<organism evidence="1">
    <name type="scientific">marine sediment metagenome</name>
    <dbReference type="NCBI Taxonomy" id="412755"/>
    <lineage>
        <taxon>unclassified sequences</taxon>
        <taxon>metagenomes</taxon>
        <taxon>ecological metagenomes</taxon>
    </lineage>
</organism>
<dbReference type="InterPro" id="IPR013078">
    <property type="entry name" value="His_Pase_superF_clade-1"/>
</dbReference>
<gene>
    <name evidence="1" type="ORF">LCGC14_2331300</name>
</gene>
<dbReference type="Gene3D" id="3.40.50.1240">
    <property type="entry name" value="Phosphoglycerate mutase-like"/>
    <property type="match status" value="1"/>
</dbReference>